<dbReference type="EMBL" id="BJYJ01000018">
    <property type="protein sequence ID" value="GEN77076.1"/>
    <property type="molecule type" value="Genomic_DNA"/>
</dbReference>
<gene>
    <name evidence="1" type="ORF">CHA01nite_28160</name>
</gene>
<dbReference type="Proteomes" id="UP000321863">
    <property type="component" value="Unassembled WGS sequence"/>
</dbReference>
<reference evidence="1 2" key="1">
    <citation type="submission" date="2019-07" db="EMBL/GenBank/DDBJ databases">
        <title>Whole genome shotgun sequence of Chryseobacterium hagamense NBRC 105253.</title>
        <authorList>
            <person name="Hosoyama A."/>
            <person name="Uohara A."/>
            <person name="Ohji S."/>
            <person name="Ichikawa N."/>
        </authorList>
    </citation>
    <scope>NUCLEOTIDE SEQUENCE [LARGE SCALE GENOMIC DNA]</scope>
    <source>
        <strain evidence="1 2">NBRC 105253</strain>
    </source>
</reference>
<sequence length="56" mass="6287">MENDQIKLLKALAKNIKTEKKDRVKVIKSLQSAGILTKNENFTAAYSNLGRVVINK</sequence>
<proteinExistence type="predicted"/>
<organism evidence="1 2">
    <name type="scientific">Chryseobacterium hagamense</name>
    <dbReference type="NCBI Taxonomy" id="395935"/>
    <lineage>
        <taxon>Bacteria</taxon>
        <taxon>Pseudomonadati</taxon>
        <taxon>Bacteroidota</taxon>
        <taxon>Flavobacteriia</taxon>
        <taxon>Flavobacteriales</taxon>
        <taxon>Weeksellaceae</taxon>
        <taxon>Chryseobacterium group</taxon>
        <taxon>Chryseobacterium</taxon>
    </lineage>
</organism>
<accession>A0A511YPG7</accession>
<evidence type="ECO:0000313" key="2">
    <source>
        <dbReference type="Proteomes" id="UP000321863"/>
    </source>
</evidence>
<name>A0A511YPG7_9FLAO</name>
<protein>
    <submittedName>
        <fullName evidence="1">Uncharacterized protein</fullName>
    </submittedName>
</protein>
<dbReference type="AlphaFoldDB" id="A0A511YPG7"/>
<comment type="caution">
    <text evidence="1">The sequence shown here is derived from an EMBL/GenBank/DDBJ whole genome shotgun (WGS) entry which is preliminary data.</text>
</comment>
<evidence type="ECO:0000313" key="1">
    <source>
        <dbReference type="EMBL" id="GEN77076.1"/>
    </source>
</evidence>
<dbReference type="RefSeq" id="WP_170234739.1">
    <property type="nucleotide sequence ID" value="NZ_BJYJ01000018.1"/>
</dbReference>
<keyword evidence="2" id="KW-1185">Reference proteome</keyword>